<name>A0A0M0KHG3_ALKHA</name>
<dbReference type="SUPFAM" id="SSF51556">
    <property type="entry name" value="Metallo-dependent hydrolases"/>
    <property type="match status" value="1"/>
</dbReference>
<evidence type="ECO:0000313" key="2">
    <source>
        <dbReference type="EMBL" id="KOO38239.1"/>
    </source>
</evidence>
<dbReference type="PATRIC" id="fig|136160.3.peg.1216"/>
<dbReference type="Gene3D" id="3.20.20.140">
    <property type="entry name" value="Metal-dependent hydrolases"/>
    <property type="match status" value="1"/>
</dbReference>
<dbReference type="EMBL" id="LILD01000001">
    <property type="protein sequence ID" value="KOO38239.1"/>
    <property type="molecule type" value="Genomic_DNA"/>
</dbReference>
<keyword evidence="2" id="KW-0378">Hydrolase</keyword>
<dbReference type="Pfam" id="PF01979">
    <property type="entry name" value="Amidohydro_1"/>
    <property type="match status" value="1"/>
</dbReference>
<feature type="domain" description="Amidohydrolase-related" evidence="1">
    <location>
        <begin position="51"/>
        <end position="377"/>
    </location>
</feature>
<dbReference type="InterPro" id="IPR051781">
    <property type="entry name" value="Metallo-dep_Hydrolase"/>
</dbReference>
<gene>
    <name evidence="2" type="ORF">AMD02_04710</name>
</gene>
<dbReference type="InterPro" id="IPR032466">
    <property type="entry name" value="Metal_Hydrolase"/>
</dbReference>
<protein>
    <submittedName>
        <fullName evidence="2">Amidohydrolase</fullName>
    </submittedName>
</protein>
<sequence>MKVIKNGTILTGTGETIKQGTLLIQDGKVLEVGQRVDTPANAKLIDATGKYITPGLIDVHTHIGVFSEGLGRTGHDFNETTAAATPYIRAIDGIYPFDQGFEDARQSGVTTVQIMPGSANVIGGEMVTVKTVGTVVDEMIVRSPSGMKAAFGENPKNVHGGKGKLPVTRMGVAALFRQQLYQAQDYLKRFEKGELEKRDLGMEQLAKVLRKEIPLRVHAHRADDIATVLRMVDEFDLEATIEHCTEGHLIADHIAKYNVKVSVGPTMTSRTKQELVNKGWHTLIELEKHGIPFSITTDHPVVTINHLVTSAIQAVKAGLSEQSAFQAITLRAAEHIGVEQQVGSLEKGKDGDFVIWSDHPFTATAQVEATYINGKCVTGSHC</sequence>
<accession>A0A0M0KHG3</accession>
<dbReference type="AlphaFoldDB" id="A0A0M0KHG3"/>
<reference evidence="2" key="1">
    <citation type="submission" date="2015-08" db="EMBL/GenBank/DDBJ databases">
        <title>Complete DNA Sequence of Pseudomonas syringae pv. actinidiae, the Causal Agent of Kiwifruit Canker Disease.</title>
        <authorList>
            <person name="Rikkerink E.H.A."/>
            <person name="Fineran P.C."/>
        </authorList>
    </citation>
    <scope>NUCLEOTIDE SEQUENCE</scope>
    <source>
        <strain evidence="2">DSM 13666</strain>
    </source>
</reference>
<dbReference type="Gene3D" id="2.30.40.10">
    <property type="entry name" value="Urease, subunit C, domain 1"/>
    <property type="match status" value="1"/>
</dbReference>
<dbReference type="SUPFAM" id="SSF51338">
    <property type="entry name" value="Composite domain of metallo-dependent hydrolases"/>
    <property type="match status" value="1"/>
</dbReference>
<dbReference type="PANTHER" id="PTHR43135">
    <property type="entry name" value="ALPHA-D-RIBOSE 1-METHYLPHOSPHONATE 5-TRIPHOSPHATE DIPHOSPHATASE"/>
    <property type="match status" value="1"/>
</dbReference>
<accession>A0A4Y7WSK6</accession>
<dbReference type="CDD" id="cd01309">
    <property type="entry name" value="Met_dep_hydrolase_C"/>
    <property type="match status" value="1"/>
</dbReference>
<dbReference type="GeneID" id="87598530"/>
<evidence type="ECO:0000259" key="1">
    <source>
        <dbReference type="Pfam" id="PF01979"/>
    </source>
</evidence>
<dbReference type="InterPro" id="IPR006680">
    <property type="entry name" value="Amidohydro-rel"/>
</dbReference>
<comment type="caution">
    <text evidence="2">The sequence shown here is derived from an EMBL/GenBank/DDBJ whole genome shotgun (WGS) entry which is preliminary data.</text>
</comment>
<dbReference type="PANTHER" id="PTHR43135:SF3">
    <property type="entry name" value="ALPHA-D-RIBOSE 1-METHYLPHOSPHONATE 5-TRIPHOSPHATE DIPHOSPHATASE"/>
    <property type="match status" value="1"/>
</dbReference>
<dbReference type="RefSeq" id="WP_053430599.1">
    <property type="nucleotide sequence ID" value="NZ_CP040441.1"/>
</dbReference>
<dbReference type="GO" id="GO:0016810">
    <property type="term" value="F:hydrolase activity, acting on carbon-nitrogen (but not peptide) bonds"/>
    <property type="evidence" value="ECO:0007669"/>
    <property type="project" value="InterPro"/>
</dbReference>
<organism evidence="2">
    <name type="scientific">Halalkalibacterium halodurans</name>
    <name type="common">Bacillus halodurans</name>
    <dbReference type="NCBI Taxonomy" id="86665"/>
    <lineage>
        <taxon>Bacteria</taxon>
        <taxon>Bacillati</taxon>
        <taxon>Bacillota</taxon>
        <taxon>Bacilli</taxon>
        <taxon>Bacillales</taxon>
        <taxon>Bacillaceae</taxon>
        <taxon>Halalkalibacterium (ex Joshi et al. 2022)</taxon>
    </lineage>
</organism>
<proteinExistence type="predicted"/>
<dbReference type="InterPro" id="IPR011059">
    <property type="entry name" value="Metal-dep_hydrolase_composite"/>
</dbReference>